<evidence type="ECO:0000259" key="6">
    <source>
        <dbReference type="PROSITE" id="PS50111"/>
    </source>
</evidence>
<dbReference type="CDD" id="cd19411">
    <property type="entry name" value="MCP2201-like_sensor"/>
    <property type="match status" value="1"/>
</dbReference>
<sequence>MKFRNLHIGARLGLGFGLVLALLLGLAMASLSGMALIHNGLDKVINENDVIVKHLNDMRQAVMRTAVSVRNVSVMTNEDDVNAEVKQIEAAGAQYRESAEALAKMITDESSRALLTKVEAARVATAPGVEKAVGLAKRQGDVIPILLSDVVPQQKKWLEAMDEMVRMQESAARKTAEETGSAYDSARLLTIGLAAVALLLGAGIAWLVTRSITAPLHGALEVARRVADGDLTTAVKVDSQDETGQLLAALRDMNDSLGRIVSQVRMGTDAINVASAEIASGNADLSARTESQASALEQTASSMEELTSTVKHNADNASQANKLAATASDVAVQGGAVVSQVVETMGSINDSARKIVDIIGVIDGIAFQTNILALNAAVEAARAGEQGRGFAVVASEVRSLAQRSANAAKEIKTLISDSVEKVEAGSRLVDQAGSTMEEVVNSVRRVTDIISEIAAASQEQTAGIEQVNRAIAEMDNVTQQNAALVEEAAAAAASMQDQARQLSGVVSVFKVGGPAAPAAPASAPAAIRKATPAVPAPRTARPAAAAAAPVKTVTVPAAHPVPAASPRRLPVGAKTHAGDDDWEEF</sequence>
<dbReference type="PANTHER" id="PTHR43531:SF14">
    <property type="entry name" value="METHYL-ACCEPTING CHEMOTAXIS PROTEIN I-RELATED"/>
    <property type="match status" value="1"/>
</dbReference>
<keyword evidence="5" id="KW-0472">Membrane</keyword>
<dbReference type="InterPro" id="IPR003660">
    <property type="entry name" value="HAMP_dom"/>
</dbReference>
<evidence type="ECO:0000256" key="5">
    <source>
        <dbReference type="SAM" id="Phobius"/>
    </source>
</evidence>
<dbReference type="Pfam" id="PF00015">
    <property type="entry name" value="MCPsignal"/>
    <property type="match status" value="1"/>
</dbReference>
<keyword evidence="1" id="KW-0488">Methylation</keyword>
<dbReference type="Proteomes" id="UP000887222">
    <property type="component" value="Unassembled WGS sequence"/>
</dbReference>
<dbReference type="SMART" id="SM00283">
    <property type="entry name" value="MA"/>
    <property type="match status" value="1"/>
</dbReference>
<accession>A0ABQ4Q6Y7</accession>
<dbReference type="EMBL" id="BPMK01000013">
    <property type="protein sequence ID" value="GIZ52996.1"/>
    <property type="molecule type" value="Genomic_DNA"/>
</dbReference>
<feature type="transmembrane region" description="Helical" evidence="5">
    <location>
        <begin position="188"/>
        <end position="208"/>
    </location>
</feature>
<dbReference type="Pfam" id="PF12729">
    <property type="entry name" value="4HB_MCP_1"/>
    <property type="match status" value="1"/>
</dbReference>
<dbReference type="PROSITE" id="PS50111">
    <property type="entry name" value="CHEMOTAXIS_TRANSDUC_2"/>
    <property type="match status" value="1"/>
</dbReference>
<dbReference type="RefSeq" id="WP_220809419.1">
    <property type="nucleotide sequence ID" value="NZ_BPMK01000013.1"/>
</dbReference>
<reference evidence="8 9" key="1">
    <citation type="journal article" date="2022" name="Int. J. Syst. Evol. Microbiol.">
        <title>Noviherbaspirillum aridicola sp. nov., isolated from an arid soil in Pakistan.</title>
        <authorList>
            <person name="Khan I.U."/>
            <person name="Saqib M."/>
            <person name="Amin A."/>
            <person name="Hussain F."/>
            <person name="Li L."/>
            <person name="Liu Y.H."/>
            <person name="Fang B.Z."/>
            <person name="Ahmed I."/>
            <person name="Li W.J."/>
        </authorList>
    </citation>
    <scope>NUCLEOTIDE SEQUENCE [LARGE SCALE GENOMIC DNA]</scope>
    <source>
        <strain evidence="8 9">NCCP-691</strain>
    </source>
</reference>
<feature type="domain" description="HAMP" evidence="7">
    <location>
        <begin position="210"/>
        <end position="262"/>
    </location>
</feature>
<evidence type="ECO:0000259" key="7">
    <source>
        <dbReference type="PROSITE" id="PS50885"/>
    </source>
</evidence>
<dbReference type="CDD" id="cd11386">
    <property type="entry name" value="MCP_signal"/>
    <property type="match status" value="1"/>
</dbReference>
<evidence type="ECO:0000256" key="4">
    <source>
        <dbReference type="SAM" id="MobiDB-lite"/>
    </source>
</evidence>
<dbReference type="InterPro" id="IPR051310">
    <property type="entry name" value="MCP_chemotaxis"/>
</dbReference>
<dbReference type="PROSITE" id="PS50885">
    <property type="entry name" value="HAMP"/>
    <property type="match status" value="1"/>
</dbReference>
<dbReference type="Pfam" id="PF00672">
    <property type="entry name" value="HAMP"/>
    <property type="match status" value="1"/>
</dbReference>
<dbReference type="SMART" id="SM00304">
    <property type="entry name" value="HAMP"/>
    <property type="match status" value="1"/>
</dbReference>
<keyword evidence="9" id="KW-1185">Reference proteome</keyword>
<proteinExistence type="inferred from homology"/>
<organism evidence="8 9">
    <name type="scientific">Noviherbaspirillum aridicola</name>
    <dbReference type="NCBI Taxonomy" id="2849687"/>
    <lineage>
        <taxon>Bacteria</taxon>
        <taxon>Pseudomonadati</taxon>
        <taxon>Pseudomonadota</taxon>
        <taxon>Betaproteobacteria</taxon>
        <taxon>Burkholderiales</taxon>
        <taxon>Oxalobacteraceae</taxon>
        <taxon>Noviherbaspirillum</taxon>
    </lineage>
</organism>
<evidence type="ECO:0000256" key="1">
    <source>
        <dbReference type="ARBA" id="ARBA00022481"/>
    </source>
</evidence>
<dbReference type="InterPro" id="IPR004090">
    <property type="entry name" value="Chemotax_Me-accpt_rcpt"/>
</dbReference>
<comment type="caution">
    <text evidence="8">The sequence shown here is derived from an EMBL/GenBank/DDBJ whole genome shotgun (WGS) entry which is preliminary data.</text>
</comment>
<dbReference type="InterPro" id="IPR047347">
    <property type="entry name" value="YvaQ-like_sensor"/>
</dbReference>
<evidence type="ECO:0000256" key="3">
    <source>
        <dbReference type="PROSITE-ProRule" id="PRU00284"/>
    </source>
</evidence>
<dbReference type="InterPro" id="IPR004089">
    <property type="entry name" value="MCPsignal_dom"/>
</dbReference>
<dbReference type="SUPFAM" id="SSF58104">
    <property type="entry name" value="Methyl-accepting chemotaxis protein (MCP) signaling domain"/>
    <property type="match status" value="1"/>
</dbReference>
<dbReference type="PRINTS" id="PR00260">
    <property type="entry name" value="CHEMTRNSDUCR"/>
</dbReference>
<dbReference type="Gene3D" id="6.10.340.10">
    <property type="match status" value="1"/>
</dbReference>
<feature type="domain" description="Methyl-accepting transducer" evidence="6">
    <location>
        <begin position="267"/>
        <end position="496"/>
    </location>
</feature>
<keyword evidence="5" id="KW-0812">Transmembrane</keyword>
<feature type="region of interest" description="Disordered" evidence="4">
    <location>
        <begin position="558"/>
        <end position="585"/>
    </location>
</feature>
<protein>
    <submittedName>
        <fullName evidence="8">Methyl-accepting chemotaxis protein</fullName>
    </submittedName>
</protein>
<dbReference type="Gene3D" id="1.10.287.950">
    <property type="entry name" value="Methyl-accepting chemotaxis protein"/>
    <property type="match status" value="1"/>
</dbReference>
<dbReference type="PANTHER" id="PTHR43531">
    <property type="entry name" value="PROTEIN ICFG"/>
    <property type="match status" value="1"/>
</dbReference>
<evidence type="ECO:0000313" key="9">
    <source>
        <dbReference type="Proteomes" id="UP000887222"/>
    </source>
</evidence>
<gene>
    <name evidence="8" type="ORF">NCCP691_30100</name>
</gene>
<dbReference type="InterPro" id="IPR024478">
    <property type="entry name" value="HlyB_4HB_MCP"/>
</dbReference>
<keyword evidence="5" id="KW-1133">Transmembrane helix</keyword>
<dbReference type="CDD" id="cd06225">
    <property type="entry name" value="HAMP"/>
    <property type="match status" value="1"/>
</dbReference>
<evidence type="ECO:0000256" key="2">
    <source>
        <dbReference type="ARBA" id="ARBA00029447"/>
    </source>
</evidence>
<keyword evidence="3" id="KW-0807">Transducer</keyword>
<evidence type="ECO:0000313" key="8">
    <source>
        <dbReference type="EMBL" id="GIZ52996.1"/>
    </source>
</evidence>
<feature type="compositionally biased region" description="Low complexity" evidence="4">
    <location>
        <begin position="558"/>
        <end position="568"/>
    </location>
</feature>
<name>A0ABQ4Q6Y7_9BURK</name>
<comment type="similarity">
    <text evidence="2">Belongs to the methyl-accepting chemotaxis (MCP) protein family.</text>
</comment>